<sequence>MELIQRPSSIRNICIVLAAAPAIGFLAARLWRLASQEPIQTRLSIYRAPRDFEGESNLPYPPNALPGARDIETPYGVTRAYEFGPEDGRKVLLIHGISTPCLSMACLAKVLSANGCRVCCYDLLGRGLSDAPNPSTHRQDFALFSSQIFAVITSSPLDWCGEGFSIVGYSLGGGIATCFASYFPKLVHSLVLLAPAGVIRPGRMTRASEFIYGGYLPEAVVERLVTMRMKLTGGEPALRSPPAADAAPVIASTITNETPDPATSNGGWIETFEGVRICPDKAVEWQLDFHPGFIPSFVSTLRNGPIYDNHERLRIIGRRCEISSGSLAERQVLLILGKQDTVILAKDTVEDMSNALGKNNIKVVELPGGHDLPIVNSVGCADAMLDFWGSA</sequence>
<dbReference type="OrthoDB" id="408373at2759"/>
<gene>
    <name evidence="3" type="ORF">RCC_02427</name>
</gene>
<dbReference type="GO" id="GO:0016020">
    <property type="term" value="C:membrane"/>
    <property type="evidence" value="ECO:0007669"/>
    <property type="project" value="TreeGrafter"/>
</dbReference>
<dbReference type="PANTHER" id="PTHR43798:SF33">
    <property type="entry name" value="HYDROLASE, PUTATIVE (AFU_ORTHOLOGUE AFUA_2G14860)-RELATED"/>
    <property type="match status" value="1"/>
</dbReference>
<dbReference type="SUPFAM" id="SSF53474">
    <property type="entry name" value="alpha/beta-Hydrolases"/>
    <property type="match status" value="1"/>
</dbReference>
<protein>
    <recommendedName>
        <fullName evidence="2">AB hydrolase-1 domain-containing protein</fullName>
    </recommendedName>
</protein>
<dbReference type="InterPro" id="IPR050266">
    <property type="entry name" value="AB_hydrolase_sf"/>
</dbReference>
<dbReference type="EMBL" id="FJUY01000003">
    <property type="protein sequence ID" value="CZT16593.1"/>
    <property type="molecule type" value="Genomic_DNA"/>
</dbReference>
<dbReference type="Gene3D" id="3.40.50.1820">
    <property type="entry name" value="alpha/beta hydrolase"/>
    <property type="match status" value="1"/>
</dbReference>
<dbReference type="InterPro" id="IPR000073">
    <property type="entry name" value="AB_hydrolase_1"/>
</dbReference>
<name>A0A2D3V8A3_9PEZI</name>
<feature type="unsure residue" description="D or N" evidence="3">
    <location>
        <position position="87"/>
    </location>
</feature>
<keyword evidence="1" id="KW-0812">Transmembrane</keyword>
<dbReference type="AlphaFoldDB" id="A0A2D3V8A3"/>
<feature type="domain" description="AB hydrolase-1" evidence="2">
    <location>
        <begin position="91"/>
        <end position="375"/>
    </location>
</feature>
<evidence type="ECO:0000256" key="1">
    <source>
        <dbReference type="SAM" id="Phobius"/>
    </source>
</evidence>
<accession>A0A2D3V8A3</accession>
<evidence type="ECO:0000313" key="3">
    <source>
        <dbReference type="EMBL" id="CZT16593.1"/>
    </source>
</evidence>
<evidence type="ECO:0000313" key="4">
    <source>
        <dbReference type="Proteomes" id="UP000225277"/>
    </source>
</evidence>
<dbReference type="PRINTS" id="PR00111">
    <property type="entry name" value="ABHYDROLASE"/>
</dbReference>
<organism evidence="3 4">
    <name type="scientific">Ramularia collo-cygni</name>
    <dbReference type="NCBI Taxonomy" id="112498"/>
    <lineage>
        <taxon>Eukaryota</taxon>
        <taxon>Fungi</taxon>
        <taxon>Dikarya</taxon>
        <taxon>Ascomycota</taxon>
        <taxon>Pezizomycotina</taxon>
        <taxon>Dothideomycetes</taxon>
        <taxon>Dothideomycetidae</taxon>
        <taxon>Mycosphaerellales</taxon>
        <taxon>Mycosphaerellaceae</taxon>
        <taxon>Ramularia</taxon>
    </lineage>
</organism>
<keyword evidence="1" id="KW-1133">Transmembrane helix</keyword>
<dbReference type="PANTHER" id="PTHR43798">
    <property type="entry name" value="MONOACYLGLYCEROL LIPASE"/>
    <property type="match status" value="1"/>
</dbReference>
<keyword evidence="4" id="KW-1185">Reference proteome</keyword>
<dbReference type="Pfam" id="PF00561">
    <property type="entry name" value="Abhydrolase_1"/>
    <property type="match status" value="1"/>
</dbReference>
<keyword evidence="1" id="KW-0472">Membrane</keyword>
<proteinExistence type="predicted"/>
<evidence type="ECO:0000259" key="2">
    <source>
        <dbReference type="Pfam" id="PF00561"/>
    </source>
</evidence>
<dbReference type="STRING" id="112498.A0A2D3V8A3"/>
<dbReference type="Proteomes" id="UP000225277">
    <property type="component" value="Unassembled WGS sequence"/>
</dbReference>
<dbReference type="InterPro" id="IPR029058">
    <property type="entry name" value="AB_hydrolase_fold"/>
</dbReference>
<reference evidence="3 4" key="1">
    <citation type="submission" date="2016-03" db="EMBL/GenBank/DDBJ databases">
        <authorList>
            <person name="Ploux O."/>
        </authorList>
    </citation>
    <scope>NUCLEOTIDE SEQUENCE [LARGE SCALE GENOMIC DNA]</scope>
    <source>
        <strain evidence="3 4">URUG2</strain>
    </source>
</reference>
<feature type="transmembrane region" description="Helical" evidence="1">
    <location>
        <begin position="12"/>
        <end position="31"/>
    </location>
</feature>